<protein>
    <submittedName>
        <fullName evidence="1">Uncharacterized protein</fullName>
    </submittedName>
</protein>
<name>A0A4Y8CPX9_9HELO</name>
<dbReference type="EMBL" id="PHWZ01000404">
    <property type="protein sequence ID" value="TEY41045.1"/>
    <property type="molecule type" value="Genomic_DNA"/>
</dbReference>
<accession>A0A4Y8CPX9</accession>
<evidence type="ECO:0000313" key="2">
    <source>
        <dbReference type="Proteomes" id="UP000297299"/>
    </source>
</evidence>
<evidence type="ECO:0000313" key="1">
    <source>
        <dbReference type="EMBL" id="TEY41045.1"/>
    </source>
</evidence>
<organism evidence="1 2">
    <name type="scientific">Botryotinia calthae</name>
    <dbReference type="NCBI Taxonomy" id="38488"/>
    <lineage>
        <taxon>Eukaryota</taxon>
        <taxon>Fungi</taxon>
        <taxon>Dikarya</taxon>
        <taxon>Ascomycota</taxon>
        <taxon>Pezizomycotina</taxon>
        <taxon>Leotiomycetes</taxon>
        <taxon>Helotiales</taxon>
        <taxon>Sclerotiniaceae</taxon>
        <taxon>Botryotinia</taxon>
    </lineage>
</organism>
<sequence length="436" mass="49213">MLLVVPSNANFSDTAKPCSISNIDSLSHLDTSAIHDTEISNSMHIISLQFDLIAKGFIVITKKNTISIKPQSVTSKQLICGLESLSDTKTFTIYIKPNDYALVGLKEVCNRLSNTGTQIDIHKMKETYIRQAPELMEWNRLGTASLLPPYSKNLQLSPEVQAPRSPPIIFEQETPSVNVIKAAIAETLPRTPTRCNSISMPSVFSPDCEEFSDIPVNLDDIEMNFDVDSDEEQLAKEQLVNLDPREPNQQLDYDSEVSQKLNSKLLRWMQTAIRINPNIHEHKHLTTKFSILGNSIRISNASVFDATLLWCSALFFYDPSDSDSDNNLGLWEERNVWLISDIARLIQWANRMHYGIEIDSLLKHFIKLGVTARTVALDINCSKDKYYDQKSVCIVCILAEFSKLGDSSGIGKEDNRRYVSRKRIGTHSNVSKRVKM</sequence>
<gene>
    <name evidence="1" type="ORF">BOTCAL_0405g00020</name>
</gene>
<proteinExistence type="predicted"/>
<dbReference type="Proteomes" id="UP000297299">
    <property type="component" value="Unassembled WGS sequence"/>
</dbReference>
<reference evidence="1 2" key="1">
    <citation type="submission" date="2017-11" db="EMBL/GenBank/DDBJ databases">
        <title>Comparative genomics of Botrytis spp.</title>
        <authorList>
            <person name="Valero-Jimenez C.A."/>
            <person name="Tapia P."/>
            <person name="Veloso J."/>
            <person name="Silva-Moreno E."/>
            <person name="Staats M."/>
            <person name="Valdes J.H."/>
            <person name="Van Kan J.A.L."/>
        </authorList>
    </citation>
    <scope>NUCLEOTIDE SEQUENCE [LARGE SCALE GENOMIC DNA]</scope>
    <source>
        <strain evidence="1 2">MUCL2830</strain>
    </source>
</reference>
<dbReference type="STRING" id="38488.A0A4Y8CPX9"/>
<keyword evidence="2" id="KW-1185">Reference proteome</keyword>
<comment type="caution">
    <text evidence="1">The sequence shown here is derived from an EMBL/GenBank/DDBJ whole genome shotgun (WGS) entry which is preliminary data.</text>
</comment>
<dbReference type="AlphaFoldDB" id="A0A4Y8CPX9"/>
<dbReference type="OrthoDB" id="3944132at2759"/>